<proteinExistence type="predicted"/>
<evidence type="ECO:0000313" key="2">
    <source>
        <dbReference type="Proteomes" id="UP000198211"/>
    </source>
</evidence>
<keyword evidence="2" id="KW-1185">Reference proteome</keyword>
<dbReference type="OrthoDB" id="91656at2759"/>
<feature type="non-terminal residue" evidence="1">
    <location>
        <position position="1"/>
    </location>
</feature>
<organism evidence="1 2">
    <name type="scientific">Phytophthora megakarya</name>
    <dbReference type="NCBI Taxonomy" id="4795"/>
    <lineage>
        <taxon>Eukaryota</taxon>
        <taxon>Sar</taxon>
        <taxon>Stramenopiles</taxon>
        <taxon>Oomycota</taxon>
        <taxon>Peronosporomycetes</taxon>
        <taxon>Peronosporales</taxon>
        <taxon>Peronosporaceae</taxon>
        <taxon>Phytophthora</taxon>
    </lineage>
</organism>
<dbReference type="Proteomes" id="UP000198211">
    <property type="component" value="Unassembled WGS sequence"/>
</dbReference>
<gene>
    <name evidence="1" type="ORF">PHMEG_00038628</name>
</gene>
<dbReference type="EMBL" id="NBNE01018170">
    <property type="protein sequence ID" value="OWY92394.1"/>
    <property type="molecule type" value="Genomic_DNA"/>
</dbReference>
<protein>
    <submittedName>
        <fullName evidence="1">Uncharacterized protein</fullName>
    </submittedName>
</protein>
<sequence>ESPTVEHVMPRMLETFNVRITLGQSMKLFIAPKYGKRTWTEHYLYLVYLVVVREACGGADNLVLDNIVLYTVPDMRGVMLSRLNFARTDIARRRRNSSRSLRNEI</sequence>
<accession>A0A225UH20</accession>
<comment type="caution">
    <text evidence="1">The sequence shown here is derived from an EMBL/GenBank/DDBJ whole genome shotgun (WGS) entry which is preliminary data.</text>
</comment>
<dbReference type="AlphaFoldDB" id="A0A225UH20"/>
<evidence type="ECO:0000313" key="1">
    <source>
        <dbReference type="EMBL" id="OWY92394.1"/>
    </source>
</evidence>
<reference evidence="2" key="1">
    <citation type="submission" date="2017-03" db="EMBL/GenBank/DDBJ databases">
        <title>Phytopthora megakarya and P. palmivora, two closely related causual agents of cacao black pod achieved similar genome size and gene model numbers by different mechanisms.</title>
        <authorList>
            <person name="Ali S."/>
            <person name="Shao J."/>
            <person name="Larry D.J."/>
            <person name="Kronmiller B."/>
            <person name="Shen D."/>
            <person name="Strem M.D."/>
            <person name="Melnick R.L."/>
            <person name="Guiltinan M.J."/>
            <person name="Tyler B.M."/>
            <person name="Meinhardt L.W."/>
            <person name="Bailey B.A."/>
        </authorList>
    </citation>
    <scope>NUCLEOTIDE SEQUENCE [LARGE SCALE GENOMIC DNA]</scope>
    <source>
        <strain evidence="2">zdho120</strain>
    </source>
</reference>
<name>A0A225UH20_9STRA</name>